<proteinExistence type="predicted"/>
<dbReference type="EMBL" id="PVTF01000015">
    <property type="protein sequence ID" value="PRY34772.1"/>
    <property type="molecule type" value="Genomic_DNA"/>
</dbReference>
<dbReference type="RefSeq" id="WP_106194161.1">
    <property type="nucleotide sequence ID" value="NZ_PVTF01000015.1"/>
</dbReference>
<evidence type="ECO:0000313" key="2">
    <source>
        <dbReference type="EMBL" id="PRY34772.1"/>
    </source>
</evidence>
<accession>A0A2T0SMY0</accession>
<protein>
    <submittedName>
        <fullName evidence="2">SnoaL-like protein</fullName>
    </submittedName>
</protein>
<dbReference type="Proteomes" id="UP000239494">
    <property type="component" value="Unassembled WGS sequence"/>
</dbReference>
<keyword evidence="3" id="KW-1185">Reference proteome</keyword>
<dbReference type="AlphaFoldDB" id="A0A2T0SMY0"/>
<dbReference type="Pfam" id="PF13577">
    <property type="entry name" value="SnoaL_4"/>
    <property type="match status" value="1"/>
</dbReference>
<gene>
    <name evidence="2" type="ORF">CLV43_11548</name>
</gene>
<feature type="domain" description="SnoaL-like" evidence="1">
    <location>
        <begin position="11"/>
        <end position="117"/>
    </location>
</feature>
<dbReference type="OrthoDB" id="4941530at2"/>
<sequence length="137" mass="14967">MAHSPDLVIPRIFAAIDDHRFDDLPAFYTAEVQAETAVGPISGRDRLVATLKAIHEPVPVLQHLVTGVIVDQDGEEADVRANVVATFCDEEHHPTLEGASVWRGRLSRADGDWRVSAFSLDLVWTRGAMPADWGVSA</sequence>
<dbReference type="Gene3D" id="3.10.450.50">
    <property type="match status" value="1"/>
</dbReference>
<evidence type="ECO:0000313" key="3">
    <source>
        <dbReference type="Proteomes" id="UP000239494"/>
    </source>
</evidence>
<evidence type="ECO:0000259" key="1">
    <source>
        <dbReference type="Pfam" id="PF13577"/>
    </source>
</evidence>
<organism evidence="2 3">
    <name type="scientific">Umezawaea tangerina</name>
    <dbReference type="NCBI Taxonomy" id="84725"/>
    <lineage>
        <taxon>Bacteria</taxon>
        <taxon>Bacillati</taxon>
        <taxon>Actinomycetota</taxon>
        <taxon>Actinomycetes</taxon>
        <taxon>Pseudonocardiales</taxon>
        <taxon>Pseudonocardiaceae</taxon>
        <taxon>Umezawaea</taxon>
    </lineage>
</organism>
<dbReference type="InterPro" id="IPR032710">
    <property type="entry name" value="NTF2-like_dom_sf"/>
</dbReference>
<comment type="caution">
    <text evidence="2">The sequence shown here is derived from an EMBL/GenBank/DDBJ whole genome shotgun (WGS) entry which is preliminary data.</text>
</comment>
<reference evidence="2 3" key="1">
    <citation type="submission" date="2018-03" db="EMBL/GenBank/DDBJ databases">
        <title>Genomic Encyclopedia of Archaeal and Bacterial Type Strains, Phase II (KMG-II): from individual species to whole genera.</title>
        <authorList>
            <person name="Goeker M."/>
        </authorList>
    </citation>
    <scope>NUCLEOTIDE SEQUENCE [LARGE SCALE GENOMIC DNA]</scope>
    <source>
        <strain evidence="2 3">DSM 44720</strain>
    </source>
</reference>
<dbReference type="InterPro" id="IPR037401">
    <property type="entry name" value="SnoaL-like"/>
</dbReference>
<name>A0A2T0SMY0_9PSEU</name>
<dbReference type="SUPFAM" id="SSF54427">
    <property type="entry name" value="NTF2-like"/>
    <property type="match status" value="1"/>
</dbReference>